<protein>
    <recommendedName>
        <fullName evidence="5">Septum formation-related domain-containing protein</fullName>
    </recommendedName>
</protein>
<dbReference type="KEGG" id="nwl:NWFMUON74_37510"/>
<feature type="transmembrane region" description="Helical" evidence="2">
    <location>
        <begin position="420"/>
        <end position="444"/>
    </location>
</feature>
<dbReference type="RefSeq" id="WP_187683140.1">
    <property type="nucleotide sequence ID" value="NZ_AP023396.1"/>
</dbReference>
<keyword evidence="2" id="KW-0472">Membrane</keyword>
<evidence type="ECO:0000313" key="3">
    <source>
        <dbReference type="EMBL" id="BCK55979.1"/>
    </source>
</evidence>
<proteinExistence type="predicted"/>
<reference evidence="3 4" key="1">
    <citation type="submission" date="2020-08" db="EMBL/GenBank/DDBJ databases">
        <title>Genome Sequencing of Nocardia wallacei strain FMUON74 and assembly.</title>
        <authorList>
            <person name="Toyokawa M."/>
            <person name="Uesaka K."/>
        </authorList>
    </citation>
    <scope>NUCLEOTIDE SEQUENCE [LARGE SCALE GENOMIC DNA]</scope>
    <source>
        <strain evidence="3 4">FMUON74</strain>
    </source>
</reference>
<accession>A0A7G1KQ41</accession>
<keyword evidence="2" id="KW-0812">Transmembrane</keyword>
<gene>
    <name evidence="3" type="ORF">NWFMUON74_37510</name>
</gene>
<organism evidence="3 4">
    <name type="scientific">Nocardia wallacei</name>
    <dbReference type="NCBI Taxonomy" id="480035"/>
    <lineage>
        <taxon>Bacteria</taxon>
        <taxon>Bacillati</taxon>
        <taxon>Actinomycetota</taxon>
        <taxon>Actinomycetes</taxon>
        <taxon>Mycobacteriales</taxon>
        <taxon>Nocardiaceae</taxon>
        <taxon>Nocardia</taxon>
    </lineage>
</organism>
<dbReference type="GeneID" id="80348267"/>
<dbReference type="Proteomes" id="UP000516173">
    <property type="component" value="Chromosome"/>
</dbReference>
<keyword evidence="2" id="KW-1133">Transmembrane helix</keyword>
<sequence length="732" mass="80761">MDAPATGHYYRGTALRDRSRACALTVAYRLAQAGASPGEESGVDAAVARLREVSGRDLYRHNAFRVTGIATDADRATVRQRRQLVVAAVAAGADIDLGHGRAVTESQVRMAFDVLLGDPRRRLADEVFWLWGRSVARCGCAPRVHHDHDAAVRAHSAALDAEDDPDAPAARVAELWARAGRHWRLTLRRTDFWDHLRHRVGSLNDRALDLSTVEAIRGAVPATLVKPLVELAMSLPDPARPIGIARKWPVPEPVVDDLLEQAAEPLCGRLDTMLDEAFDLLRNNEFVGAATCAEQLLPDLRRLRSVLPAQRFRRTSTLCDQTAVVLNNCALAVADRADEAQLDRADGWLLSALELAVDAETTTAISANRTVLSAARERAERRRHDERRRAERRERERRQWQEIEQERQRRRERRARQRRTVIATLAATLARSRANLYLLSFAAMGTRRTLVTVAAGALFMLGVVGLAVWQTASAQETAMVWAARVSANAPVGRCIGQESDWSATTTVRLTDCDRPHWGEILGYPRLAPSPSPYPGDDQVVALARFRCGLQLSSQGLSPAIFESSRIDPDARVWNTGDTRFENYATCVVHRRDGAPISGGPLVDPERQLPPSLRMSLYTDAIATNPPVGSCVAEEREFTASVKDVTMVDCEVPHWAEVVGYPVLYEPGTPWPGDAATQETAKSACLRLAALPKDFRLQVVAPAGDWWNLSGTRKYATCLAQRIDGRKFDGGVR</sequence>
<keyword evidence="4" id="KW-1185">Reference proteome</keyword>
<feature type="region of interest" description="Disordered" evidence="1">
    <location>
        <begin position="376"/>
        <end position="398"/>
    </location>
</feature>
<evidence type="ECO:0008006" key="5">
    <source>
        <dbReference type="Google" id="ProtNLM"/>
    </source>
</evidence>
<evidence type="ECO:0000256" key="1">
    <source>
        <dbReference type="SAM" id="MobiDB-lite"/>
    </source>
</evidence>
<evidence type="ECO:0000313" key="4">
    <source>
        <dbReference type="Proteomes" id="UP000516173"/>
    </source>
</evidence>
<feature type="transmembrane region" description="Helical" evidence="2">
    <location>
        <begin position="450"/>
        <end position="469"/>
    </location>
</feature>
<dbReference type="AlphaFoldDB" id="A0A7G1KQ41"/>
<dbReference type="EMBL" id="AP023396">
    <property type="protein sequence ID" value="BCK55979.1"/>
    <property type="molecule type" value="Genomic_DNA"/>
</dbReference>
<name>A0A7G1KQ41_9NOCA</name>
<evidence type="ECO:0000256" key="2">
    <source>
        <dbReference type="SAM" id="Phobius"/>
    </source>
</evidence>